<dbReference type="SMART" id="SM00034">
    <property type="entry name" value="CLECT"/>
    <property type="match status" value="1"/>
</dbReference>
<reference evidence="3" key="3">
    <citation type="submission" date="2025-09" db="UniProtKB">
        <authorList>
            <consortium name="Ensembl"/>
        </authorList>
    </citation>
    <scope>IDENTIFICATION</scope>
</reference>
<proteinExistence type="predicted"/>
<evidence type="ECO:0000256" key="1">
    <source>
        <dbReference type="SAM" id="Phobius"/>
    </source>
</evidence>
<dbReference type="Pfam" id="PF00059">
    <property type="entry name" value="Lectin_C"/>
    <property type="match status" value="1"/>
</dbReference>
<dbReference type="InterPro" id="IPR016187">
    <property type="entry name" value="CTDL_fold"/>
</dbReference>
<evidence type="ECO:0000313" key="3">
    <source>
        <dbReference type="Ensembl" id="ENSSORP00005023972.1"/>
    </source>
</evidence>
<name>A0A673A5Q3_9TELE</name>
<dbReference type="PROSITE" id="PS50041">
    <property type="entry name" value="C_TYPE_LECTIN_2"/>
    <property type="match status" value="1"/>
</dbReference>
<feature type="domain" description="C-type lectin" evidence="2">
    <location>
        <begin position="36"/>
        <end position="151"/>
    </location>
</feature>
<dbReference type="SUPFAM" id="SSF56436">
    <property type="entry name" value="C-type lectin-like"/>
    <property type="match status" value="1"/>
</dbReference>
<dbReference type="InterPro" id="IPR001304">
    <property type="entry name" value="C-type_lectin-like"/>
</dbReference>
<accession>A0A673A5Q3</accession>
<evidence type="ECO:0000313" key="4">
    <source>
        <dbReference type="Proteomes" id="UP000472271"/>
    </source>
</evidence>
<dbReference type="PANTHER" id="PTHR45784">
    <property type="entry name" value="C-TYPE LECTIN DOMAIN FAMILY 20 MEMBER A-RELATED"/>
    <property type="match status" value="1"/>
</dbReference>
<dbReference type="InParanoid" id="A0A673A5Q3"/>
<keyword evidence="1" id="KW-0472">Membrane</keyword>
<keyword evidence="1" id="KW-0812">Transmembrane</keyword>
<dbReference type="Proteomes" id="UP000472271">
    <property type="component" value="Chromosome 4"/>
</dbReference>
<dbReference type="AlphaFoldDB" id="A0A673A5Q3"/>
<reference evidence="3" key="2">
    <citation type="submission" date="2025-08" db="UniProtKB">
        <authorList>
            <consortium name="Ensembl"/>
        </authorList>
    </citation>
    <scope>IDENTIFICATION</scope>
</reference>
<protein>
    <recommendedName>
        <fullName evidence="2">C-type lectin domain-containing protein</fullName>
    </recommendedName>
</protein>
<keyword evidence="1" id="KW-1133">Transmembrane helix</keyword>
<dbReference type="Gene3D" id="3.10.100.10">
    <property type="entry name" value="Mannose-Binding Protein A, subunit A"/>
    <property type="match status" value="1"/>
</dbReference>
<dbReference type="PANTHER" id="PTHR45784:SF8">
    <property type="entry name" value="C-TYPE MANNOSE RECEPTOR 2-RELATED"/>
    <property type="match status" value="1"/>
</dbReference>
<evidence type="ECO:0000259" key="2">
    <source>
        <dbReference type="PROSITE" id="PS50041"/>
    </source>
</evidence>
<feature type="transmembrane region" description="Helical" evidence="1">
    <location>
        <begin position="12"/>
        <end position="30"/>
    </location>
</feature>
<sequence>METNLDGLKRIYIFVFHFYGFWQSSGWLLYSGFIPRDYFCFSLIVIEEKKSWEEALEYCREKHAEITSLVSEHEVLLAQKVIQPNSITDPVWIGLCFLGNRWLWVNGDPLEYQAWTMGEEHSQCLEKGRCGALAKGGQWENRDCQERLSFIFFTRNNLHFC</sequence>
<reference evidence="3" key="1">
    <citation type="submission" date="2019-06" db="EMBL/GenBank/DDBJ databases">
        <authorList>
            <consortium name="Wellcome Sanger Institute Data Sharing"/>
        </authorList>
    </citation>
    <scope>NUCLEOTIDE SEQUENCE [LARGE SCALE GENOMIC DNA]</scope>
</reference>
<keyword evidence="4" id="KW-1185">Reference proteome</keyword>
<dbReference type="InterPro" id="IPR016186">
    <property type="entry name" value="C-type_lectin-like/link_sf"/>
</dbReference>
<organism evidence="3 4">
    <name type="scientific">Sphaeramia orbicularis</name>
    <name type="common">orbiculate cardinalfish</name>
    <dbReference type="NCBI Taxonomy" id="375764"/>
    <lineage>
        <taxon>Eukaryota</taxon>
        <taxon>Metazoa</taxon>
        <taxon>Chordata</taxon>
        <taxon>Craniata</taxon>
        <taxon>Vertebrata</taxon>
        <taxon>Euteleostomi</taxon>
        <taxon>Actinopterygii</taxon>
        <taxon>Neopterygii</taxon>
        <taxon>Teleostei</taxon>
        <taxon>Neoteleostei</taxon>
        <taxon>Acanthomorphata</taxon>
        <taxon>Gobiaria</taxon>
        <taxon>Kurtiformes</taxon>
        <taxon>Apogonoidei</taxon>
        <taxon>Apogonidae</taxon>
        <taxon>Apogoninae</taxon>
        <taxon>Sphaeramia</taxon>
    </lineage>
</organism>
<dbReference type="Ensembl" id="ENSSORT00005024681.1">
    <property type="protein sequence ID" value="ENSSORP00005023972.1"/>
    <property type="gene ID" value="ENSSORG00005011581.1"/>
</dbReference>